<proteinExistence type="predicted"/>
<dbReference type="Proteomes" id="UP000070589">
    <property type="component" value="Unassembled WGS sequence"/>
</dbReference>
<feature type="transmembrane region" description="Helical" evidence="1">
    <location>
        <begin position="65"/>
        <end position="97"/>
    </location>
</feature>
<keyword evidence="3" id="KW-1185">Reference proteome</keyword>
<reference evidence="2 3" key="1">
    <citation type="journal article" date="2016" name="Sci. Rep.">
        <title>Metabolic traits of an uncultured archaeal lineage -MSBL1- from brine pools of the Red Sea.</title>
        <authorList>
            <person name="Mwirichia R."/>
            <person name="Alam I."/>
            <person name="Rashid M."/>
            <person name="Vinu M."/>
            <person name="Ba-Alawi W."/>
            <person name="Anthony Kamau A."/>
            <person name="Kamanda Ngugi D."/>
            <person name="Goker M."/>
            <person name="Klenk H.P."/>
            <person name="Bajic V."/>
            <person name="Stingl U."/>
        </authorList>
    </citation>
    <scope>NUCLEOTIDE SEQUENCE [LARGE SCALE GENOMIC DNA]</scope>
    <source>
        <strain evidence="2">SCGC-AAA259D14</strain>
    </source>
</reference>
<accession>A0A133U4F7</accession>
<protein>
    <submittedName>
        <fullName evidence="2">Uncharacterized protein</fullName>
    </submittedName>
</protein>
<evidence type="ECO:0000256" key="1">
    <source>
        <dbReference type="SAM" id="Phobius"/>
    </source>
</evidence>
<gene>
    <name evidence="2" type="ORF">AKJ62_03865</name>
</gene>
<name>A0A133U4F7_9EURY</name>
<keyword evidence="1" id="KW-1133">Transmembrane helix</keyword>
<keyword evidence="1" id="KW-0472">Membrane</keyword>
<sequence>MVIERKIMEWGRYIFRKSPRRKNSKMKKKSSLAREKKVVNIIIIDYIYADRSLTLTSQGLGEVILLSGVFIFSISLSRLIASTLILLAMVGIVLYVLRSSYSDIRATGTVRKIGKLSYHESYGWGRSIVFENLQTESPKFRKIGGGKPRLVYPHEEKPPFDTEDRIQMILSTASNDMHGRFPVIKEFEVLGNE</sequence>
<keyword evidence="1" id="KW-0812">Transmembrane</keyword>
<organism evidence="2 3">
    <name type="scientific">candidate division MSBL1 archaeon SCGC-AAA259D14</name>
    <dbReference type="NCBI Taxonomy" id="1698261"/>
    <lineage>
        <taxon>Archaea</taxon>
        <taxon>Methanobacteriati</taxon>
        <taxon>Methanobacteriota</taxon>
        <taxon>candidate division MSBL1</taxon>
    </lineage>
</organism>
<dbReference type="EMBL" id="LHXL01000058">
    <property type="protein sequence ID" value="KXA89073.1"/>
    <property type="molecule type" value="Genomic_DNA"/>
</dbReference>
<dbReference type="AlphaFoldDB" id="A0A133U4F7"/>
<comment type="caution">
    <text evidence="2">The sequence shown here is derived from an EMBL/GenBank/DDBJ whole genome shotgun (WGS) entry which is preliminary data.</text>
</comment>
<evidence type="ECO:0000313" key="2">
    <source>
        <dbReference type="EMBL" id="KXA89073.1"/>
    </source>
</evidence>
<evidence type="ECO:0000313" key="3">
    <source>
        <dbReference type="Proteomes" id="UP000070589"/>
    </source>
</evidence>